<keyword evidence="9" id="KW-1185">Reference proteome</keyword>
<feature type="transmembrane region" description="Helical" evidence="7">
    <location>
        <begin position="168"/>
        <end position="193"/>
    </location>
</feature>
<feature type="compositionally biased region" description="Gly residues" evidence="6">
    <location>
        <begin position="217"/>
        <end position="234"/>
    </location>
</feature>
<dbReference type="PANTHER" id="PTHR23513">
    <property type="entry name" value="INTEGRAL MEMBRANE EFFLUX PROTEIN-RELATED"/>
    <property type="match status" value="1"/>
</dbReference>
<organism evidence="8 9">
    <name type="scientific">Nocardiopsis codii</name>
    <dbReference type="NCBI Taxonomy" id="3065942"/>
    <lineage>
        <taxon>Bacteria</taxon>
        <taxon>Bacillati</taxon>
        <taxon>Actinomycetota</taxon>
        <taxon>Actinomycetes</taxon>
        <taxon>Streptosporangiales</taxon>
        <taxon>Nocardiopsidaceae</taxon>
        <taxon>Nocardiopsis</taxon>
    </lineage>
</organism>
<keyword evidence="5 7" id="KW-0472">Membrane</keyword>
<dbReference type="Pfam" id="PF07690">
    <property type="entry name" value="MFS_1"/>
    <property type="match status" value="1"/>
</dbReference>
<keyword evidence="2" id="KW-1003">Cell membrane</keyword>
<feature type="transmembrane region" description="Helical" evidence="7">
    <location>
        <begin position="353"/>
        <end position="375"/>
    </location>
</feature>
<sequence>MSRPLPAPEADPPLGRRFRAFWTAALASNLSDGVAMIAVPWLASSLSSDPLLVAAVATAGRLPWLLLGLPAGVLVDRLPRAALMVSANAARLALWALLAVAVASGWASVPLLAAFAFCFGALEVCYDTAAETAVPALVPPDRLERANGHLRTGSLVAQEFAGRPLGGLLIALGVFVPFLVNIAALAVSVLALLRLRTAAPAGENGSAPGPGTAGFPREGGTGGPRSTTGAGGPGETRAAGKRGLRGVGADVAEGVRAILRQPLLRLVAGISLLVNTSYATALSTQVLFVRETLGLGPAGFGLLMAFAAVGGVIGAQSVARLRAALPRGVLPTACLASVGAVYVLIAWQPLIPVVALGYLLASGLIIGYSVSLVSIRQRITPDRLLGRVNAAMRTVGWGASAVGMAAGGVLVSALTPSWGHEDALRAPYALIGLVSLAVTAFLGARLTRLVRAYDG</sequence>
<feature type="transmembrane region" description="Helical" evidence="7">
    <location>
        <begin position="51"/>
        <end position="75"/>
    </location>
</feature>
<evidence type="ECO:0000256" key="6">
    <source>
        <dbReference type="SAM" id="MobiDB-lite"/>
    </source>
</evidence>
<dbReference type="EMBL" id="JAUZMY010000021">
    <property type="protein sequence ID" value="MEE2039661.1"/>
    <property type="molecule type" value="Genomic_DNA"/>
</dbReference>
<dbReference type="RefSeq" id="WP_330093426.1">
    <property type="nucleotide sequence ID" value="NZ_JAUZMY010000021.1"/>
</dbReference>
<name>A0ABU7KBQ4_9ACTN</name>
<dbReference type="SUPFAM" id="SSF103473">
    <property type="entry name" value="MFS general substrate transporter"/>
    <property type="match status" value="1"/>
</dbReference>
<evidence type="ECO:0000313" key="9">
    <source>
        <dbReference type="Proteomes" id="UP001356095"/>
    </source>
</evidence>
<dbReference type="PANTHER" id="PTHR23513:SF6">
    <property type="entry name" value="MAJOR FACILITATOR SUPERFAMILY ASSOCIATED DOMAIN-CONTAINING PROTEIN"/>
    <property type="match status" value="1"/>
</dbReference>
<evidence type="ECO:0000256" key="1">
    <source>
        <dbReference type="ARBA" id="ARBA00004651"/>
    </source>
</evidence>
<evidence type="ECO:0000313" key="8">
    <source>
        <dbReference type="EMBL" id="MEE2039661.1"/>
    </source>
</evidence>
<dbReference type="CDD" id="cd06173">
    <property type="entry name" value="MFS_MefA_like"/>
    <property type="match status" value="1"/>
</dbReference>
<accession>A0ABU7KBQ4</accession>
<evidence type="ECO:0000256" key="7">
    <source>
        <dbReference type="SAM" id="Phobius"/>
    </source>
</evidence>
<evidence type="ECO:0000256" key="3">
    <source>
        <dbReference type="ARBA" id="ARBA00022692"/>
    </source>
</evidence>
<evidence type="ECO:0000256" key="2">
    <source>
        <dbReference type="ARBA" id="ARBA00022475"/>
    </source>
</evidence>
<feature type="region of interest" description="Disordered" evidence="6">
    <location>
        <begin position="202"/>
        <end position="242"/>
    </location>
</feature>
<feature type="transmembrane region" description="Helical" evidence="7">
    <location>
        <begin position="20"/>
        <end position="39"/>
    </location>
</feature>
<feature type="transmembrane region" description="Helical" evidence="7">
    <location>
        <begin position="294"/>
        <end position="316"/>
    </location>
</feature>
<dbReference type="Gene3D" id="1.20.1250.20">
    <property type="entry name" value="MFS general substrate transporter like domains"/>
    <property type="match status" value="1"/>
</dbReference>
<proteinExistence type="predicted"/>
<dbReference type="Proteomes" id="UP001356095">
    <property type="component" value="Unassembled WGS sequence"/>
</dbReference>
<feature type="transmembrane region" description="Helical" evidence="7">
    <location>
        <begin position="328"/>
        <end position="347"/>
    </location>
</feature>
<feature type="transmembrane region" description="Helical" evidence="7">
    <location>
        <begin position="395"/>
        <end position="414"/>
    </location>
</feature>
<feature type="transmembrane region" description="Helical" evidence="7">
    <location>
        <begin position="95"/>
        <end position="122"/>
    </location>
</feature>
<dbReference type="InterPro" id="IPR036259">
    <property type="entry name" value="MFS_trans_sf"/>
</dbReference>
<protein>
    <submittedName>
        <fullName evidence="8">MFS transporter</fullName>
    </submittedName>
</protein>
<feature type="transmembrane region" description="Helical" evidence="7">
    <location>
        <begin position="426"/>
        <end position="444"/>
    </location>
</feature>
<comment type="caution">
    <text evidence="8">The sequence shown here is derived from an EMBL/GenBank/DDBJ whole genome shotgun (WGS) entry which is preliminary data.</text>
</comment>
<feature type="transmembrane region" description="Helical" evidence="7">
    <location>
        <begin position="266"/>
        <end position="288"/>
    </location>
</feature>
<comment type="subcellular location">
    <subcellularLocation>
        <location evidence="1">Cell membrane</location>
        <topology evidence="1">Multi-pass membrane protein</topology>
    </subcellularLocation>
</comment>
<keyword evidence="4 7" id="KW-1133">Transmembrane helix</keyword>
<evidence type="ECO:0000256" key="4">
    <source>
        <dbReference type="ARBA" id="ARBA00022989"/>
    </source>
</evidence>
<reference evidence="8 9" key="1">
    <citation type="submission" date="2023-08" db="EMBL/GenBank/DDBJ databases">
        <authorList>
            <person name="Girao M."/>
            <person name="Carvalho M.F."/>
        </authorList>
    </citation>
    <scope>NUCLEOTIDE SEQUENCE [LARGE SCALE GENOMIC DNA]</scope>
    <source>
        <strain evidence="8 9">CT-R113</strain>
    </source>
</reference>
<gene>
    <name evidence="8" type="ORF">Q8791_20795</name>
</gene>
<evidence type="ECO:0000256" key="5">
    <source>
        <dbReference type="ARBA" id="ARBA00023136"/>
    </source>
</evidence>
<keyword evidence="3 7" id="KW-0812">Transmembrane</keyword>
<dbReference type="InterPro" id="IPR011701">
    <property type="entry name" value="MFS"/>
</dbReference>